<feature type="transmembrane region" description="Helical" evidence="7">
    <location>
        <begin position="331"/>
        <end position="353"/>
    </location>
</feature>
<evidence type="ECO:0000313" key="8">
    <source>
        <dbReference type="EMBL" id="KAK3085508.1"/>
    </source>
</evidence>
<feature type="transmembrane region" description="Helical" evidence="7">
    <location>
        <begin position="391"/>
        <end position="418"/>
    </location>
</feature>
<feature type="transmembrane region" description="Helical" evidence="7">
    <location>
        <begin position="365"/>
        <end position="385"/>
    </location>
</feature>
<name>A0AA88XHY6_PINIB</name>
<feature type="transmembrane region" description="Helical" evidence="7">
    <location>
        <begin position="244"/>
        <end position="266"/>
    </location>
</feature>
<evidence type="ECO:0000256" key="5">
    <source>
        <dbReference type="ARBA" id="ARBA00023136"/>
    </source>
</evidence>
<evidence type="ECO:0000313" key="9">
    <source>
        <dbReference type="Proteomes" id="UP001186944"/>
    </source>
</evidence>
<dbReference type="InterPro" id="IPR051951">
    <property type="entry name" value="UNC-93_regulatory"/>
</dbReference>
<evidence type="ECO:0000256" key="2">
    <source>
        <dbReference type="ARBA" id="ARBA00009172"/>
    </source>
</evidence>
<feature type="transmembrane region" description="Helical" evidence="7">
    <location>
        <begin position="45"/>
        <end position="63"/>
    </location>
</feature>
<feature type="transmembrane region" description="Helical" evidence="7">
    <location>
        <begin position="137"/>
        <end position="157"/>
    </location>
</feature>
<comment type="subcellular location">
    <subcellularLocation>
        <location evidence="1">Membrane</location>
        <topology evidence="1">Multi-pass membrane protein</topology>
    </subcellularLocation>
</comment>
<comment type="similarity">
    <text evidence="2">Belongs to the unc-93 family.</text>
</comment>
<evidence type="ECO:0000256" key="1">
    <source>
        <dbReference type="ARBA" id="ARBA00004141"/>
    </source>
</evidence>
<sequence>MDPEKKYMPEDNGHPMVATSDEKLPPKDPLASGERTTFPMTKFQILRNLFVVSFAFMFMFTAFQSLTNLQSTLNREEGVGTGGLAILYGALVISCLFVPPFVIGHLGCKWTIAASMVCYIVYMAANFYAIWGLMAPASVIIGLGAAPLWSAKCTYLTQMSVWYAKMTGATEDDIINRFFGFFFMFFQTSQIWGNLISSTVFAAEEKNQTLTYEELHDQCGANFDPLNQAAENNTNLDKPVPVKVYTVCGIYTGCAVLAFLIVVFALDTIKLDKKTTKKEGKLSFHLTVETFKHWLRSDYQKLLMVLTFYSGIEQAFIGADFTKSFVGCALGIWNIGYVMICYGVVDALSSFAFGRMVQYVGHIPFFVLAFLLHGGVQITFLFWVPDPDSVYLFYILAALWGMGDAVIQTQINAYYGYLFTDNTEAAFSNYRLWESCGFILGFAWGNFVKTSIKLYFTLSVLIVGMFLYAVTEFMERSRRKNEFALDK</sequence>
<dbReference type="InterPro" id="IPR036259">
    <property type="entry name" value="MFS_trans_sf"/>
</dbReference>
<dbReference type="EMBL" id="VSWD01000012">
    <property type="protein sequence ID" value="KAK3085508.1"/>
    <property type="molecule type" value="Genomic_DNA"/>
</dbReference>
<keyword evidence="3 7" id="KW-0812">Transmembrane</keyword>
<evidence type="ECO:0000256" key="6">
    <source>
        <dbReference type="SAM" id="MobiDB-lite"/>
    </source>
</evidence>
<feature type="region of interest" description="Disordered" evidence="6">
    <location>
        <begin position="1"/>
        <end position="31"/>
    </location>
</feature>
<accession>A0AA88XHY6</accession>
<comment type="caution">
    <text evidence="8">The sequence shown here is derived from an EMBL/GenBank/DDBJ whole genome shotgun (WGS) entry which is preliminary data.</text>
</comment>
<feature type="transmembrane region" description="Helical" evidence="7">
    <location>
        <begin position="83"/>
        <end position="103"/>
    </location>
</feature>
<dbReference type="PANTHER" id="PTHR19444">
    <property type="entry name" value="UNC-93 RELATED"/>
    <property type="match status" value="1"/>
</dbReference>
<keyword evidence="5 7" id="KW-0472">Membrane</keyword>
<dbReference type="InterPro" id="IPR010291">
    <property type="entry name" value="Ion_channel_UNC-93"/>
</dbReference>
<dbReference type="AlphaFoldDB" id="A0AA88XHY6"/>
<evidence type="ECO:0000256" key="4">
    <source>
        <dbReference type="ARBA" id="ARBA00022989"/>
    </source>
</evidence>
<feature type="transmembrane region" description="Helical" evidence="7">
    <location>
        <begin position="454"/>
        <end position="471"/>
    </location>
</feature>
<dbReference type="GO" id="GO:0016020">
    <property type="term" value="C:membrane"/>
    <property type="evidence" value="ECO:0007669"/>
    <property type="project" value="UniProtKB-SubCell"/>
</dbReference>
<keyword evidence="4 7" id="KW-1133">Transmembrane helix</keyword>
<gene>
    <name evidence="8" type="ORF">FSP39_004334</name>
</gene>
<dbReference type="PANTHER" id="PTHR19444:SF13">
    <property type="entry name" value="PROTEIN UNC-93 HOMOLOG A"/>
    <property type="match status" value="1"/>
</dbReference>
<proteinExistence type="inferred from homology"/>
<dbReference type="SUPFAM" id="SSF103473">
    <property type="entry name" value="MFS general substrate transporter"/>
    <property type="match status" value="1"/>
</dbReference>
<dbReference type="Gene3D" id="1.20.1250.20">
    <property type="entry name" value="MFS general substrate transporter like domains"/>
    <property type="match status" value="2"/>
</dbReference>
<evidence type="ECO:0000256" key="3">
    <source>
        <dbReference type="ARBA" id="ARBA00022692"/>
    </source>
</evidence>
<organism evidence="8 9">
    <name type="scientific">Pinctada imbricata</name>
    <name type="common">Atlantic pearl-oyster</name>
    <name type="synonym">Pinctada martensii</name>
    <dbReference type="NCBI Taxonomy" id="66713"/>
    <lineage>
        <taxon>Eukaryota</taxon>
        <taxon>Metazoa</taxon>
        <taxon>Spiralia</taxon>
        <taxon>Lophotrochozoa</taxon>
        <taxon>Mollusca</taxon>
        <taxon>Bivalvia</taxon>
        <taxon>Autobranchia</taxon>
        <taxon>Pteriomorphia</taxon>
        <taxon>Pterioida</taxon>
        <taxon>Pterioidea</taxon>
        <taxon>Pteriidae</taxon>
        <taxon>Pinctada</taxon>
    </lineage>
</organism>
<dbReference type="CDD" id="cd17406">
    <property type="entry name" value="MFS_unc93A_like"/>
    <property type="match status" value="1"/>
</dbReference>
<evidence type="ECO:0000256" key="7">
    <source>
        <dbReference type="SAM" id="Phobius"/>
    </source>
</evidence>
<dbReference type="Pfam" id="PF05978">
    <property type="entry name" value="UNC-93"/>
    <property type="match status" value="1"/>
</dbReference>
<dbReference type="Proteomes" id="UP001186944">
    <property type="component" value="Unassembled WGS sequence"/>
</dbReference>
<protein>
    <submittedName>
        <fullName evidence="8">Uncharacterized protein</fullName>
    </submittedName>
</protein>
<keyword evidence="9" id="KW-1185">Reference proteome</keyword>
<reference evidence="8" key="1">
    <citation type="submission" date="2019-08" db="EMBL/GenBank/DDBJ databases">
        <title>The improved chromosome-level genome for the pearl oyster Pinctada fucata martensii using PacBio sequencing and Hi-C.</title>
        <authorList>
            <person name="Zheng Z."/>
        </authorList>
    </citation>
    <scope>NUCLEOTIDE SEQUENCE</scope>
    <source>
        <strain evidence="8">ZZ-2019</strain>
        <tissue evidence="8">Adductor muscle</tissue>
    </source>
</reference>
<feature type="compositionally biased region" description="Basic and acidic residues" evidence="6">
    <location>
        <begin position="1"/>
        <end position="13"/>
    </location>
</feature>